<dbReference type="PANTHER" id="PTHR38477">
    <property type="entry name" value="HYPOTHETICAL EXPORTED PROTEIN"/>
    <property type="match status" value="1"/>
</dbReference>
<comment type="caution">
    <text evidence="1">The sequence shown here is derived from an EMBL/GenBank/DDBJ whole genome shotgun (WGS) entry which is preliminary data.</text>
</comment>
<dbReference type="OrthoDB" id="1247236at2"/>
<sequence>MHYSFITYVKTAIVLVFFSACNNISGQPLDTQDTEAQKRLEQKANEAIAFCEKNNYNTDFCVLIDLKIHSGRNRMFVWNFKTNSIDRKALCAHGCGKGENLSTGAKPVFSNTEGSLCSSLGKYKLGIRSYSQWGINVHYKMHGLEKTNNNAYKRIIVFHSHTPLPDKEIYPQHLPMGWSFGCPVTSDKMMTYMDKKLQNSKKPTLMWIYY</sequence>
<evidence type="ECO:0000313" key="2">
    <source>
        <dbReference type="Proteomes" id="UP000247973"/>
    </source>
</evidence>
<dbReference type="RefSeq" id="WP_110310476.1">
    <property type="nucleotide sequence ID" value="NZ_QICL01000009.1"/>
</dbReference>
<dbReference type="EMBL" id="QICL01000009">
    <property type="protein sequence ID" value="PXV64762.1"/>
    <property type="molecule type" value="Genomic_DNA"/>
</dbReference>
<dbReference type="InterPro" id="IPR032676">
    <property type="entry name" value="YkuD_2"/>
</dbReference>
<reference evidence="1 2" key="1">
    <citation type="submission" date="2018-03" db="EMBL/GenBank/DDBJ databases">
        <title>Genomic Encyclopedia of Archaeal and Bacterial Type Strains, Phase II (KMG-II): from individual species to whole genera.</title>
        <authorList>
            <person name="Goeker M."/>
        </authorList>
    </citation>
    <scope>NUCLEOTIDE SEQUENCE [LARGE SCALE GENOMIC DNA]</scope>
    <source>
        <strain evidence="1 2">DSM 100214</strain>
    </source>
</reference>
<organism evidence="1 2">
    <name type="scientific">Dysgonomonas alginatilytica</name>
    <dbReference type="NCBI Taxonomy" id="1605892"/>
    <lineage>
        <taxon>Bacteria</taxon>
        <taxon>Pseudomonadati</taxon>
        <taxon>Bacteroidota</taxon>
        <taxon>Bacteroidia</taxon>
        <taxon>Bacteroidales</taxon>
        <taxon>Dysgonomonadaceae</taxon>
        <taxon>Dysgonomonas</taxon>
    </lineage>
</organism>
<accession>A0A2V3PPG4</accession>
<dbReference type="AlphaFoldDB" id="A0A2V3PPG4"/>
<gene>
    <name evidence="1" type="ORF">CLV62_10988</name>
</gene>
<dbReference type="PANTHER" id="PTHR38477:SF1">
    <property type="entry name" value="MUREIN L,D-TRANSPEPTIDASE CATALYTIC DOMAIN FAMILY PROTEIN"/>
    <property type="match status" value="1"/>
</dbReference>
<evidence type="ECO:0000313" key="1">
    <source>
        <dbReference type="EMBL" id="PXV64762.1"/>
    </source>
</evidence>
<name>A0A2V3PPG4_9BACT</name>
<dbReference type="Proteomes" id="UP000247973">
    <property type="component" value="Unassembled WGS sequence"/>
</dbReference>
<keyword evidence="2" id="KW-1185">Reference proteome</keyword>
<protein>
    <submittedName>
        <fullName evidence="1">L,D-transpeptidase-like protein</fullName>
    </submittedName>
</protein>
<dbReference type="Pfam" id="PF13645">
    <property type="entry name" value="YkuD_2"/>
    <property type="match status" value="1"/>
</dbReference>
<proteinExistence type="predicted"/>